<feature type="domain" description="ChsH2 C-terminal OB-fold" evidence="1">
    <location>
        <begin position="67"/>
        <end position="131"/>
    </location>
</feature>
<protein>
    <submittedName>
        <fullName evidence="3">Hypothetical cytosolic protein</fullName>
    </submittedName>
</protein>
<keyword evidence="6" id="KW-1185">Reference proteome</keyword>
<sequence length="147" mass="17467">MTDVYKIDPLIIKESFNMDYYHSYAQDSKFFQELGHARLLGSRCRSCGYKYATPRRYCMFCGSETEWIELPHEGKIHSWTRCYFSSESFLEEVPYNLILVEFENIDSLFMSRLLNADEKTIKIGMPVIAKFKKFQDFKITDVYFVPK</sequence>
<reference evidence="3" key="2">
    <citation type="submission" date="2004-02" db="EMBL/GenBank/DDBJ databases">
        <authorList>
            <person name="Fuetterer O."/>
            <person name="Angelov A."/>
            <person name="Liesegang H."/>
            <person name="Gottschalk G."/>
            <person name="Schleper C."/>
            <person name="Schepers B."/>
            <person name="Dock C."/>
            <person name="Antranikian G."/>
            <person name="Liebl W."/>
        </authorList>
    </citation>
    <scope>NUCLEOTIDE SEQUENCE</scope>
    <source>
        <strain evidence="3">DSM 9790</strain>
    </source>
</reference>
<dbReference type="STRING" id="263820.PTO1187"/>
<evidence type="ECO:0000259" key="1">
    <source>
        <dbReference type="Pfam" id="PF01796"/>
    </source>
</evidence>
<dbReference type="Pfam" id="PF12172">
    <property type="entry name" value="zf-ChsH2"/>
    <property type="match status" value="1"/>
</dbReference>
<dbReference type="PANTHER" id="PTHR34075">
    <property type="entry name" value="BLR3430 PROTEIN"/>
    <property type="match status" value="1"/>
</dbReference>
<dbReference type="Pfam" id="PF01796">
    <property type="entry name" value="OB_ChsH2_C"/>
    <property type="match status" value="1"/>
</dbReference>
<dbReference type="Proteomes" id="UP000000438">
    <property type="component" value="Chromosome"/>
</dbReference>
<dbReference type="HOGENOM" id="CLU_1615398_0_0_2"/>
<dbReference type="GeneID" id="2845290"/>
<name>Q6KZT0_PICTO</name>
<dbReference type="AlphaFoldDB" id="Q6KZT0"/>
<evidence type="ECO:0000313" key="5">
    <source>
        <dbReference type="Proteomes" id="UP000000438"/>
    </source>
</evidence>
<accession>A0A8G2FX74</accession>
<evidence type="ECO:0000259" key="2">
    <source>
        <dbReference type="Pfam" id="PF12172"/>
    </source>
</evidence>
<reference evidence="3 5" key="1">
    <citation type="journal article" date="2004" name="Proc. Natl. Acad. Sci. U.S.A.">
        <title>Genome sequence of Picrophilus torridus and its implications for life around pH 0.</title>
        <authorList>
            <person name="Futterer O."/>
            <person name="Angelov A."/>
            <person name="Liesegang H."/>
            <person name="Gottschalk G."/>
            <person name="Schleper C."/>
            <person name="Schepers B."/>
            <person name="Dock C."/>
            <person name="Antranikian G."/>
            <person name="Liebl W."/>
        </authorList>
    </citation>
    <scope>NUCLEOTIDE SEQUENCE [LARGE SCALE GENOMIC DNA]</scope>
    <source>
        <strain evidence="5">ATCC 700027 / DSM 9790 / JCM 10055 / NBRC 100828</strain>
        <strain evidence="3">DSM 9790</strain>
    </source>
</reference>
<dbReference type="InterPro" id="IPR012340">
    <property type="entry name" value="NA-bd_OB-fold"/>
</dbReference>
<dbReference type="PANTHER" id="PTHR34075:SF4">
    <property type="entry name" value="DUF35 DOMAIN-CONTAINING PROTEIN"/>
    <property type="match status" value="1"/>
</dbReference>
<accession>Q6KZT0</accession>
<dbReference type="KEGG" id="pto:PTO1187"/>
<dbReference type="InterPro" id="IPR052513">
    <property type="entry name" value="Thioester_dehydratase-like"/>
</dbReference>
<dbReference type="InterPro" id="IPR022002">
    <property type="entry name" value="ChsH2_Znr"/>
</dbReference>
<dbReference type="PaxDb" id="263820-PTO1187"/>
<dbReference type="SUPFAM" id="SSF50249">
    <property type="entry name" value="Nucleic acid-binding proteins"/>
    <property type="match status" value="1"/>
</dbReference>
<gene>
    <name evidence="3" type="ordered locus">PTO1187</name>
    <name evidence="4" type="ORF">SAMN02745355_1082</name>
</gene>
<evidence type="ECO:0000313" key="6">
    <source>
        <dbReference type="Proteomes" id="UP000192315"/>
    </source>
</evidence>
<feature type="domain" description="ChsH2 rubredoxin-like zinc ribbon" evidence="2">
    <location>
        <begin position="36"/>
        <end position="64"/>
    </location>
</feature>
<dbReference type="Proteomes" id="UP000192315">
    <property type="component" value="Unassembled WGS sequence"/>
</dbReference>
<organism evidence="3 5">
    <name type="scientific">Picrophilus torridus (strain ATCC 700027 / DSM 9790 / JCM 10055 / NBRC 100828 / KAW 2/3)</name>
    <dbReference type="NCBI Taxonomy" id="1122961"/>
    <lineage>
        <taxon>Archaea</taxon>
        <taxon>Methanobacteriati</taxon>
        <taxon>Thermoplasmatota</taxon>
        <taxon>Thermoplasmata</taxon>
        <taxon>Thermoplasmatales</taxon>
        <taxon>Picrophilaceae</taxon>
        <taxon>Picrophilus</taxon>
    </lineage>
</organism>
<dbReference type="InterPro" id="IPR002878">
    <property type="entry name" value="ChsH2_C"/>
</dbReference>
<dbReference type="RefSeq" id="WP_011177988.1">
    <property type="nucleotide sequence ID" value="NC_005877.1"/>
</dbReference>
<dbReference type="eggNOG" id="arCOG01287">
    <property type="taxonomic scope" value="Archaea"/>
</dbReference>
<evidence type="ECO:0000313" key="3">
    <source>
        <dbReference type="EMBL" id="AAT43772.1"/>
    </source>
</evidence>
<dbReference type="EMBL" id="FWYE01000002">
    <property type="protein sequence ID" value="SMD31161.1"/>
    <property type="molecule type" value="Genomic_DNA"/>
</dbReference>
<dbReference type="OrthoDB" id="9573at2157"/>
<dbReference type="EMBL" id="AE017261">
    <property type="protein sequence ID" value="AAT43772.1"/>
    <property type="molecule type" value="Genomic_DNA"/>
</dbReference>
<dbReference type="InParanoid" id="Q6KZT0"/>
<proteinExistence type="predicted"/>
<reference evidence="4 6" key="3">
    <citation type="submission" date="2017-04" db="EMBL/GenBank/DDBJ databases">
        <authorList>
            <person name="Varghese N."/>
            <person name="Submissions S."/>
        </authorList>
    </citation>
    <scope>NUCLEOTIDE SEQUENCE [LARGE SCALE GENOMIC DNA]</scope>
    <source>
        <strain evidence="4 6">DSM 9789</strain>
    </source>
</reference>
<evidence type="ECO:0000313" key="4">
    <source>
        <dbReference type="EMBL" id="SMD31161.1"/>
    </source>
</evidence>
<dbReference type="Gene3D" id="6.10.30.10">
    <property type="match status" value="1"/>
</dbReference>